<comment type="caution">
    <text evidence="3">The sequence shown here is derived from an EMBL/GenBank/DDBJ whole genome shotgun (WGS) entry which is preliminary data.</text>
</comment>
<keyword evidence="4" id="KW-1185">Reference proteome</keyword>
<reference evidence="3 4" key="1">
    <citation type="submission" date="2018-06" db="EMBL/GenBank/DDBJ databases">
        <title>Genomic Encyclopedia of Type Strains, Phase IV (KMG-IV): sequencing the most valuable type-strain genomes for metagenomic binning, comparative biology and taxonomic classification.</title>
        <authorList>
            <person name="Goeker M."/>
        </authorList>
    </citation>
    <scope>NUCLEOTIDE SEQUENCE [LARGE SCALE GENOMIC DNA]</scope>
    <source>
        <strain evidence="3 4">DSM 24032</strain>
    </source>
</reference>
<keyword evidence="2" id="KW-0732">Signal</keyword>
<dbReference type="RefSeq" id="WP_113954460.1">
    <property type="nucleotide sequence ID" value="NZ_QNRT01000002.1"/>
</dbReference>
<dbReference type="Proteomes" id="UP000253083">
    <property type="component" value="Unassembled WGS sequence"/>
</dbReference>
<gene>
    <name evidence="3" type="ORF">DFR28_1021148</name>
</gene>
<evidence type="ECO:0000256" key="2">
    <source>
        <dbReference type="SAM" id="SignalP"/>
    </source>
</evidence>
<dbReference type="AlphaFoldDB" id="A0A395JMQ7"/>
<accession>A0A395JMQ7</accession>
<evidence type="ECO:0000313" key="4">
    <source>
        <dbReference type="Proteomes" id="UP000253083"/>
    </source>
</evidence>
<proteinExistence type="predicted"/>
<organism evidence="3 4">
    <name type="scientific">Arenicella xantha</name>
    <dbReference type="NCBI Taxonomy" id="644221"/>
    <lineage>
        <taxon>Bacteria</taxon>
        <taxon>Pseudomonadati</taxon>
        <taxon>Pseudomonadota</taxon>
        <taxon>Gammaproteobacteria</taxon>
        <taxon>Arenicellales</taxon>
        <taxon>Arenicellaceae</taxon>
        <taxon>Arenicella</taxon>
    </lineage>
</organism>
<dbReference type="OrthoDB" id="5603191at2"/>
<keyword evidence="1" id="KW-0175">Coiled coil</keyword>
<protein>
    <recommendedName>
        <fullName evidence="5">Porin</fullName>
    </recommendedName>
</protein>
<evidence type="ECO:0000313" key="3">
    <source>
        <dbReference type="EMBL" id="RBP51715.1"/>
    </source>
</evidence>
<dbReference type="SUPFAM" id="SSF56935">
    <property type="entry name" value="Porins"/>
    <property type="match status" value="1"/>
</dbReference>
<name>A0A395JMQ7_9GAMM</name>
<evidence type="ECO:0000256" key="1">
    <source>
        <dbReference type="SAM" id="Coils"/>
    </source>
</evidence>
<dbReference type="InParanoid" id="A0A395JMQ7"/>
<evidence type="ECO:0008006" key="5">
    <source>
        <dbReference type="Google" id="ProtNLM"/>
    </source>
</evidence>
<feature type="chain" id="PRO_5017318586" description="Porin" evidence="2">
    <location>
        <begin position="24"/>
        <end position="487"/>
    </location>
</feature>
<feature type="coiled-coil region" evidence="1">
    <location>
        <begin position="28"/>
        <end position="62"/>
    </location>
</feature>
<sequence length="487" mass="52945">MNTKLVLILLSASLLTISSQSWSQDFDLSTILERLEKLENENKELREKYQALAASVNQVAQASNSMASASTTKSSADGVIQFNSEYGYQLLDPLVNINRKQLGVLNAKQDGTLGKNVVNLQGAVTAIADYQSTNEPNLFGYLMRHPTSNNQRGTTVSEATIHSAQLGFTATAGDWITANAEFLFDPEQSFGAGTNTSLTRNQVQVRRAYVLFGNLDESPLYASLGKMAVPFGLTDTVNPFTNSTVWHAFGGLANGATFGYTKDGLNVSAMAIQGGAQFRSANTPVEGTSVPSKLNNYAVNASYEFGSESDQSLLIGASYQRGTAYCQGFPITHFSQCEEPNGAYDVYAKWQSDNWTVKTEFAKTTDEWPGTFNPTIPQFAASKVSSMDFGVQYRDELFGKPAAYSFEFSNFEAGPAGAEWERQNQWVLGLAMHYAPNIKLFSELIKVEGYAPLNFLSGGHIPDRPDIPVSDASADSEILMLGVNAAF</sequence>
<feature type="signal peptide" evidence="2">
    <location>
        <begin position="1"/>
        <end position="23"/>
    </location>
</feature>
<dbReference type="EMBL" id="QNRT01000002">
    <property type="protein sequence ID" value="RBP51715.1"/>
    <property type="molecule type" value="Genomic_DNA"/>
</dbReference>